<protein>
    <submittedName>
        <fullName evidence="1">Uncharacterized protein</fullName>
    </submittedName>
</protein>
<name>A0AAU8GW24_9VIRU</name>
<reference evidence="1" key="1">
    <citation type="submission" date="2024-06" db="EMBL/GenBank/DDBJ databases">
        <authorList>
            <person name="Yerushalmy O."/>
            <person name="Alkalay-Oren S."/>
            <person name="Coppenhagn-Glazer S."/>
            <person name="Hazan R."/>
        </authorList>
    </citation>
    <scope>NUCLEOTIDE SEQUENCE</scope>
</reference>
<proteinExistence type="predicted"/>
<organism evidence="1">
    <name type="scientific">Pseudomonas phage PACT201</name>
    <dbReference type="NCBI Taxonomy" id="3230130"/>
    <lineage>
        <taxon>Viruses</taxon>
    </lineage>
</organism>
<sequence length="38" mass="4235">MTITIDSDQGRQDNVLRGLFLGQHPGLRSGGLLRWRGL</sequence>
<evidence type="ECO:0000313" key="1">
    <source>
        <dbReference type="EMBL" id="XCH45306.1"/>
    </source>
</evidence>
<dbReference type="EMBL" id="PP931175">
    <property type="protein sequence ID" value="XCH45306.1"/>
    <property type="molecule type" value="Genomic_DNA"/>
</dbReference>
<accession>A0AAU8GW24</accession>